<dbReference type="Proteomes" id="UP000194127">
    <property type="component" value="Unassembled WGS sequence"/>
</dbReference>
<protein>
    <submittedName>
        <fullName evidence="1">Uncharacterized protein</fullName>
    </submittedName>
</protein>
<dbReference type="GeneID" id="36322173"/>
<keyword evidence="2" id="KW-1185">Reference proteome</keyword>
<evidence type="ECO:0000313" key="1">
    <source>
        <dbReference type="EMBL" id="OSX56474.1"/>
    </source>
</evidence>
<dbReference type="AlphaFoldDB" id="A0A1X6MJC0"/>
<dbReference type="EMBL" id="KZ110613">
    <property type="protein sequence ID" value="OSX56474.1"/>
    <property type="molecule type" value="Genomic_DNA"/>
</dbReference>
<proteinExistence type="predicted"/>
<sequence length="160" mass="18730">MPVKLLKQAQCPFRVSCSTKNTPDIGLWALPFNYIPIDDSQQTGAFRKEMNAKIWNKIREEGDLHKERWMSGKWNKLREEHPVQGLNQNWPSELEHNLNSTFSATAHINVWERGAVHQYYSMINRQMALSDSLFEMIGHRTVCQMIMNPLLTRKMQKSDL</sequence>
<accession>A0A1X6MJC0</accession>
<dbReference type="RefSeq" id="XP_024333268.1">
    <property type="nucleotide sequence ID" value="XM_024477223.1"/>
</dbReference>
<evidence type="ECO:0000313" key="2">
    <source>
        <dbReference type="Proteomes" id="UP000194127"/>
    </source>
</evidence>
<gene>
    <name evidence="1" type="ORF">POSPLADRAFT_1037469</name>
</gene>
<reference evidence="1 2" key="1">
    <citation type="submission" date="2017-04" db="EMBL/GenBank/DDBJ databases">
        <title>Genome Sequence of the Model Brown-Rot Fungus Postia placenta SB12.</title>
        <authorList>
            <consortium name="DOE Joint Genome Institute"/>
            <person name="Gaskell J."/>
            <person name="Kersten P."/>
            <person name="Larrondo L.F."/>
            <person name="Canessa P."/>
            <person name="Martinez D."/>
            <person name="Hibbett D."/>
            <person name="Schmoll M."/>
            <person name="Kubicek C.P."/>
            <person name="Martinez A.T."/>
            <person name="Yadav J."/>
            <person name="Master E."/>
            <person name="Magnuson J.K."/>
            <person name="James T."/>
            <person name="Yaver D."/>
            <person name="Berka R."/>
            <person name="Labutti K."/>
            <person name="Lipzen A."/>
            <person name="Aerts A."/>
            <person name="Barry K."/>
            <person name="Henrissat B."/>
            <person name="Blanchette R."/>
            <person name="Grigoriev I."/>
            <person name="Cullen D."/>
        </authorList>
    </citation>
    <scope>NUCLEOTIDE SEQUENCE [LARGE SCALE GENOMIC DNA]</scope>
    <source>
        <strain evidence="1 2">MAD-698-R-SB12</strain>
    </source>
</reference>
<name>A0A1X6MJC0_9APHY</name>
<organism evidence="1 2">
    <name type="scientific">Postia placenta MAD-698-R-SB12</name>
    <dbReference type="NCBI Taxonomy" id="670580"/>
    <lineage>
        <taxon>Eukaryota</taxon>
        <taxon>Fungi</taxon>
        <taxon>Dikarya</taxon>
        <taxon>Basidiomycota</taxon>
        <taxon>Agaricomycotina</taxon>
        <taxon>Agaricomycetes</taxon>
        <taxon>Polyporales</taxon>
        <taxon>Adustoporiaceae</taxon>
        <taxon>Rhodonia</taxon>
    </lineage>
</organism>